<dbReference type="EMBL" id="FXYX01000001">
    <property type="protein sequence ID" value="SMX66804.1"/>
    <property type="molecule type" value="Genomic_DNA"/>
</dbReference>
<keyword evidence="3" id="KW-1185">Reference proteome</keyword>
<evidence type="ECO:0000313" key="2">
    <source>
        <dbReference type="EMBL" id="SMX66804.1"/>
    </source>
</evidence>
<proteinExistence type="predicted"/>
<dbReference type="PROSITE" id="PS50943">
    <property type="entry name" value="HTH_CROC1"/>
    <property type="match status" value="1"/>
</dbReference>
<feature type="domain" description="HTH cro/C1-type" evidence="1">
    <location>
        <begin position="23"/>
        <end position="52"/>
    </location>
</feature>
<organism evidence="2 3">
    <name type="scientific">Brevibacterium iodinum ATCC 49514</name>
    <dbReference type="NCBI Taxonomy" id="1255616"/>
    <lineage>
        <taxon>Bacteria</taxon>
        <taxon>Bacillati</taxon>
        <taxon>Actinomycetota</taxon>
        <taxon>Actinomycetes</taxon>
        <taxon>Micrococcales</taxon>
        <taxon>Brevibacteriaceae</taxon>
        <taxon>Brevibacterium</taxon>
    </lineage>
</organism>
<sequence>MSQTELADEVKKRGWGEARQAIISRIELGEREVRLGEAYLIAQVLGMSVEAMAAPDDVHLLLRDLDSNAAQVKDQVGTVTKNLEILSRYVDHLRADRERALAYLEDQATTPHADSIQRAVDSADEALSEAAKVGG</sequence>
<gene>
    <name evidence="2" type="ORF">BI49514_00323</name>
</gene>
<dbReference type="Gene3D" id="1.10.260.40">
    <property type="entry name" value="lambda repressor-like DNA-binding domains"/>
    <property type="match status" value="1"/>
</dbReference>
<dbReference type="InterPro" id="IPR001387">
    <property type="entry name" value="Cro/C1-type_HTH"/>
</dbReference>
<dbReference type="AlphaFoldDB" id="A0A2H1HV59"/>
<name>A0A2H1HV59_9MICO</name>
<dbReference type="Proteomes" id="UP000234382">
    <property type="component" value="Unassembled WGS sequence"/>
</dbReference>
<reference evidence="3" key="1">
    <citation type="submission" date="2017-03" db="EMBL/GenBank/DDBJ databases">
        <authorList>
            <person name="Monnet C."/>
        </authorList>
    </citation>
    <scope>NUCLEOTIDE SEQUENCE [LARGE SCALE GENOMIC DNA]</scope>
    <source>
        <strain evidence="3">ATCC 49514</strain>
    </source>
</reference>
<evidence type="ECO:0000313" key="3">
    <source>
        <dbReference type="Proteomes" id="UP000234382"/>
    </source>
</evidence>
<dbReference type="GO" id="GO:0003677">
    <property type="term" value="F:DNA binding"/>
    <property type="evidence" value="ECO:0007669"/>
    <property type="project" value="InterPro"/>
</dbReference>
<dbReference type="InterPro" id="IPR010982">
    <property type="entry name" value="Lambda_DNA-bd_dom_sf"/>
</dbReference>
<accession>A0A2H1HV59</accession>
<protein>
    <recommendedName>
        <fullName evidence="1">HTH cro/C1-type domain-containing protein</fullName>
    </recommendedName>
</protein>
<dbReference type="CDD" id="cd00093">
    <property type="entry name" value="HTH_XRE"/>
    <property type="match status" value="1"/>
</dbReference>
<evidence type="ECO:0000259" key="1">
    <source>
        <dbReference type="PROSITE" id="PS50943"/>
    </source>
</evidence>